<feature type="domain" description="Dihydroxy-acid/6-phosphogluconate dehydratase N-terminal" evidence="6">
    <location>
        <begin position="41"/>
        <end position="355"/>
    </location>
</feature>
<dbReference type="InterPro" id="IPR052352">
    <property type="entry name" value="Sugar_Degrad_Dehydratases"/>
</dbReference>
<evidence type="ECO:0000256" key="5">
    <source>
        <dbReference type="ARBA" id="ARBA00023239"/>
    </source>
</evidence>
<dbReference type="SUPFAM" id="SSF143975">
    <property type="entry name" value="IlvD/EDD N-terminal domain-like"/>
    <property type="match status" value="1"/>
</dbReference>
<dbReference type="OrthoDB" id="9807077at2"/>
<dbReference type="PROSITE" id="PS00886">
    <property type="entry name" value="ILVD_EDD_1"/>
    <property type="match status" value="1"/>
</dbReference>
<evidence type="ECO:0000256" key="1">
    <source>
        <dbReference type="ARBA" id="ARBA00006486"/>
    </source>
</evidence>
<dbReference type="PANTHER" id="PTHR43183:SF1">
    <property type="entry name" value="HYPOTHETICAL DIHYDROXY-ACID DEHYDRATASE (EUROFUNG)-RELATED"/>
    <property type="match status" value="1"/>
</dbReference>
<comment type="similarity">
    <text evidence="1">Belongs to the IlvD/Edd family.</text>
</comment>
<keyword evidence="3" id="KW-0408">Iron</keyword>
<evidence type="ECO:0000256" key="3">
    <source>
        <dbReference type="ARBA" id="ARBA00023004"/>
    </source>
</evidence>
<dbReference type="Pfam" id="PF24877">
    <property type="entry name" value="ILV_EDD_C"/>
    <property type="match status" value="1"/>
</dbReference>
<dbReference type="GO" id="GO:0046872">
    <property type="term" value="F:metal ion binding"/>
    <property type="evidence" value="ECO:0007669"/>
    <property type="project" value="UniProtKB-KW"/>
</dbReference>
<dbReference type="InterPro" id="IPR020558">
    <property type="entry name" value="DiOHA_6PGluconate_deHydtase_CS"/>
</dbReference>
<dbReference type="NCBIfam" id="NF009560">
    <property type="entry name" value="PRK13017.1"/>
    <property type="match status" value="1"/>
</dbReference>
<feature type="domain" description="Dihydroxy-acid/6-phosphogluconate dehydratase C-terminal" evidence="7">
    <location>
        <begin position="366"/>
        <end position="561"/>
    </location>
</feature>
<dbReference type="RefSeq" id="WP_090231812.1">
    <property type="nucleotide sequence ID" value="NZ_FNNU01000012.1"/>
</dbReference>
<dbReference type="Proteomes" id="UP000243778">
    <property type="component" value="Unassembled WGS sequence"/>
</dbReference>
<evidence type="ECO:0000259" key="6">
    <source>
        <dbReference type="Pfam" id="PF00920"/>
    </source>
</evidence>
<proteinExistence type="inferred from homology"/>
<dbReference type="FunFam" id="3.50.30.80:FF:000001">
    <property type="entry name" value="Dihydroxy-acid dehydratase"/>
    <property type="match status" value="1"/>
</dbReference>
<dbReference type="EMBL" id="FNNU01000012">
    <property type="protein sequence ID" value="SDY05376.1"/>
    <property type="molecule type" value="Genomic_DNA"/>
</dbReference>
<dbReference type="GO" id="GO:0016836">
    <property type="term" value="F:hydro-lyase activity"/>
    <property type="evidence" value="ECO:0007669"/>
    <property type="project" value="UniProtKB-ARBA"/>
</dbReference>
<reference evidence="10" key="1">
    <citation type="submission" date="2016-10" db="EMBL/GenBank/DDBJ databases">
        <authorList>
            <person name="Varghese N."/>
            <person name="Submissions S."/>
        </authorList>
    </citation>
    <scope>NUCLEOTIDE SEQUENCE [LARGE SCALE GENOMIC DNA]</scope>
    <source>
        <strain evidence="10">NRRL B-59562</strain>
    </source>
</reference>
<organism evidence="8 10">
    <name type="scientific">Pseudomonas kuykendallii</name>
    <dbReference type="NCBI Taxonomy" id="1007099"/>
    <lineage>
        <taxon>Bacteria</taxon>
        <taxon>Pseudomonadati</taxon>
        <taxon>Pseudomonadota</taxon>
        <taxon>Gammaproteobacteria</taxon>
        <taxon>Pseudomonadales</taxon>
        <taxon>Pseudomonadaceae</taxon>
        <taxon>Pseudomonas</taxon>
    </lineage>
</organism>
<evidence type="ECO:0000256" key="4">
    <source>
        <dbReference type="ARBA" id="ARBA00023014"/>
    </source>
</evidence>
<sequence>MTEQKRPLRSASWFGTTDKNGFMYRSWMKNQGIPDHEFQGKPIIGICNTWSELTPCNAHFRKIAEHVKKGVLEAGGFPVEFPVFSSGESNLRPTAMLTRNLASMDVEEAIRGNPVDAVVLLTGCDKTTPALLMGAASCDVPAIVVTGGPMLNGKHKGRDIGAGTIVWQMHESYKAGLIDLNEFLSAEAGMSRSAGTCNTMGTASTMACMAEALGTSLPHNAAIPAVDSRRYVLAHLSGMRIVDMVWEDLRLSKVLTKEAFENAIKVNAAIGGSTNAVIHLKAIAGRMGVELELDDWTRVGRGTPTIVDLQPSGRFLMEEFYYDGGLPAVIRRMGEGGILPNPDALTVNGRSLWENCSEAPIYGENEVIRTLDNPIRADGGICVLRGNLAPKGAVLKPSAATAELMQHRGRAVVFENFDDYKARIADPELDVDETCVLVLKNAGPKGYPGMAEVGNMGLPPKVLAKGITDMVRISDARMSGTAYGTVVLHVAPEAAAGGPLAAVRNGDMIELDAYAGRLHLDISDEELQARLADIPPPVPLLWDGGYRRLYIDHVLQADEGCDFDFLVGCRGSEVPRHSH</sequence>
<keyword evidence="2" id="KW-0479">Metal-binding</keyword>
<evidence type="ECO:0000259" key="7">
    <source>
        <dbReference type="Pfam" id="PF24877"/>
    </source>
</evidence>
<gene>
    <name evidence="8" type="ORF">SAMN05216287_4419</name>
    <name evidence="9" type="ORF">SAMN05216287_4425</name>
</gene>
<dbReference type="STRING" id="1007099.SAMN05216287_4419"/>
<dbReference type="EMBL" id="FNNU01000013">
    <property type="protein sequence ID" value="SDY05696.1"/>
    <property type="molecule type" value="Genomic_DNA"/>
</dbReference>
<dbReference type="InterPro" id="IPR042096">
    <property type="entry name" value="Dihydro-acid_dehy_C"/>
</dbReference>
<protein>
    <submittedName>
        <fullName evidence="8">L-arabinonate dehydratase</fullName>
    </submittedName>
</protein>
<dbReference type="InterPro" id="IPR056740">
    <property type="entry name" value="ILV_EDD_C"/>
</dbReference>
<evidence type="ECO:0000313" key="9">
    <source>
        <dbReference type="EMBL" id="SDY05696.1"/>
    </source>
</evidence>
<reference evidence="8" key="2">
    <citation type="submission" date="2016-10" db="EMBL/GenBank/DDBJ databases">
        <authorList>
            <person name="de Groot N.N."/>
        </authorList>
    </citation>
    <scope>NUCLEOTIDE SEQUENCE [LARGE SCALE GENOMIC DNA]</scope>
    <source>
        <strain evidence="8">NRRL B-59562</strain>
    </source>
</reference>
<dbReference type="InterPro" id="IPR037237">
    <property type="entry name" value="IlvD/EDD_N"/>
</dbReference>
<keyword evidence="10" id="KW-1185">Reference proteome</keyword>
<dbReference type="GO" id="GO:0051536">
    <property type="term" value="F:iron-sulfur cluster binding"/>
    <property type="evidence" value="ECO:0007669"/>
    <property type="project" value="UniProtKB-KW"/>
</dbReference>
<accession>A0A1H3GPY0</accession>
<evidence type="ECO:0000256" key="2">
    <source>
        <dbReference type="ARBA" id="ARBA00022723"/>
    </source>
</evidence>
<keyword evidence="5" id="KW-0456">Lyase</keyword>
<dbReference type="AlphaFoldDB" id="A0A1H3GPY0"/>
<evidence type="ECO:0000313" key="8">
    <source>
        <dbReference type="EMBL" id="SDY05376.1"/>
    </source>
</evidence>
<name>A0A1H3GPY0_9PSED</name>
<dbReference type="SUPFAM" id="SSF52016">
    <property type="entry name" value="LeuD/IlvD-like"/>
    <property type="match status" value="1"/>
</dbReference>
<dbReference type="Gene3D" id="3.50.30.80">
    <property type="entry name" value="IlvD/EDD C-terminal domain-like"/>
    <property type="match status" value="1"/>
</dbReference>
<dbReference type="Pfam" id="PF00920">
    <property type="entry name" value="ILVD_EDD_N"/>
    <property type="match status" value="1"/>
</dbReference>
<dbReference type="PANTHER" id="PTHR43183">
    <property type="entry name" value="HYPOTHETICAL DIHYDROXYACID DEHYDRATASE (EUROFUNG)-RELATED"/>
    <property type="match status" value="1"/>
</dbReference>
<dbReference type="NCBIfam" id="NF004784">
    <property type="entry name" value="PRK06131.1"/>
    <property type="match status" value="1"/>
</dbReference>
<dbReference type="InterPro" id="IPR000581">
    <property type="entry name" value="ILV_EDD_N"/>
</dbReference>
<evidence type="ECO:0000313" key="10">
    <source>
        <dbReference type="Proteomes" id="UP000243778"/>
    </source>
</evidence>
<keyword evidence="4" id="KW-0411">Iron-sulfur</keyword>